<dbReference type="PROSITE" id="PS51375">
    <property type="entry name" value="PPR"/>
    <property type="match status" value="2"/>
</dbReference>
<reference evidence="4" key="1">
    <citation type="journal article" date="2023" name="Nat. Commun.">
        <title>Diploid and tetraploid genomes of Acorus and the evolution of monocots.</title>
        <authorList>
            <person name="Ma L."/>
            <person name="Liu K.W."/>
            <person name="Li Z."/>
            <person name="Hsiao Y.Y."/>
            <person name="Qi Y."/>
            <person name="Fu T."/>
            <person name="Tang G.D."/>
            <person name="Zhang D."/>
            <person name="Sun W.H."/>
            <person name="Liu D.K."/>
            <person name="Li Y."/>
            <person name="Chen G.Z."/>
            <person name="Liu X.D."/>
            <person name="Liao X.Y."/>
            <person name="Jiang Y.T."/>
            <person name="Yu X."/>
            <person name="Hao Y."/>
            <person name="Huang J."/>
            <person name="Zhao X.W."/>
            <person name="Ke S."/>
            <person name="Chen Y.Y."/>
            <person name="Wu W.L."/>
            <person name="Hsu J.L."/>
            <person name="Lin Y.F."/>
            <person name="Huang M.D."/>
            <person name="Li C.Y."/>
            <person name="Huang L."/>
            <person name="Wang Z.W."/>
            <person name="Zhao X."/>
            <person name="Zhong W.Y."/>
            <person name="Peng D.H."/>
            <person name="Ahmad S."/>
            <person name="Lan S."/>
            <person name="Zhang J.S."/>
            <person name="Tsai W.C."/>
            <person name="Van de Peer Y."/>
            <person name="Liu Z.J."/>
        </authorList>
    </citation>
    <scope>NUCLEOTIDE SEQUENCE</scope>
    <source>
        <strain evidence="4">SCP</strain>
    </source>
</reference>
<sequence length="478" mass="54002">MGCPLFNPNNIISVSKPTLPFQIQAHLTRPSKNPPKNLRYPRRSKPPPPEEFDITTTTKTFKPSQILPNSDTQTELPDIGDTTNNSEWSKEELEAIASLFSRRTPPQRPTHHPRRERPLPLPHRIRPLKVPSPKPNHAKLAHRPSSLAHRVFKDPIFLIGLAREIRDLPLSSDASEVLDNWVQFLRKGSLALTIRELGTMGLPDRALQTLCWAQKHPHLFPDDRILSSAVEVLARTRRLKMSVEMEKFLNSASDGVVEAVARGFISGGDLRVARKLLLVAKDNGRSLDASIHVKLILAVASDPDKAKLVPALLDEMSEREELKLRQRDCMAVMKVCARLGRFEAVESLFGWLKESGEAITVVTYTMVIHSRWCEGRLREAMALVWEMEKEGLLLDLPAYRVVIRLFVGMNDLARAVRYFTKLKEAGFSPTYDVYRGLIRVYAEAGRVAKCKMVCREAEMAGFTLDKEVLALMLEMEGK</sequence>
<dbReference type="Proteomes" id="UP001179952">
    <property type="component" value="Unassembled WGS sequence"/>
</dbReference>
<dbReference type="PANTHER" id="PTHR47930">
    <property type="entry name" value="YALI0C12947P"/>
    <property type="match status" value="1"/>
</dbReference>
<evidence type="ECO:0000256" key="1">
    <source>
        <dbReference type="ARBA" id="ARBA00022737"/>
    </source>
</evidence>
<dbReference type="AlphaFoldDB" id="A0AAV9BC34"/>
<gene>
    <name evidence="4" type="ORF">QJS04_geneDACA009764</name>
</gene>
<dbReference type="Gene3D" id="1.25.40.10">
    <property type="entry name" value="Tetratricopeptide repeat domain"/>
    <property type="match status" value="2"/>
</dbReference>
<dbReference type="EMBL" id="JAUJYN010000004">
    <property type="protein sequence ID" value="KAK1273649.1"/>
    <property type="molecule type" value="Genomic_DNA"/>
</dbReference>
<feature type="region of interest" description="Disordered" evidence="3">
    <location>
        <begin position="99"/>
        <end position="142"/>
    </location>
</feature>
<dbReference type="PANTHER" id="PTHR47930:SF2">
    <property type="entry name" value="PENTATRICOPEPTIDE REPEAT PROTEIN (AFU_ORTHOLOGUE AFUA_8G04250)"/>
    <property type="match status" value="1"/>
</dbReference>
<dbReference type="Pfam" id="PF13812">
    <property type="entry name" value="PPR_3"/>
    <property type="match status" value="1"/>
</dbReference>
<proteinExistence type="predicted"/>
<feature type="repeat" description="PPR" evidence="2">
    <location>
        <begin position="395"/>
        <end position="429"/>
    </location>
</feature>
<feature type="region of interest" description="Disordered" evidence="3">
    <location>
        <begin position="27"/>
        <end position="86"/>
    </location>
</feature>
<evidence type="ECO:0000256" key="2">
    <source>
        <dbReference type="PROSITE-ProRule" id="PRU00708"/>
    </source>
</evidence>
<evidence type="ECO:0000313" key="5">
    <source>
        <dbReference type="Proteomes" id="UP001179952"/>
    </source>
</evidence>
<protein>
    <submittedName>
        <fullName evidence="4">Pentatricopeptide repeat-containing protein</fullName>
    </submittedName>
</protein>
<name>A0AAV9BC34_ACOGR</name>
<keyword evidence="5" id="KW-1185">Reference proteome</keyword>
<reference evidence="4" key="2">
    <citation type="submission" date="2023-06" db="EMBL/GenBank/DDBJ databases">
        <authorList>
            <person name="Ma L."/>
            <person name="Liu K.-W."/>
            <person name="Li Z."/>
            <person name="Hsiao Y.-Y."/>
            <person name="Qi Y."/>
            <person name="Fu T."/>
            <person name="Tang G."/>
            <person name="Zhang D."/>
            <person name="Sun W.-H."/>
            <person name="Liu D.-K."/>
            <person name="Li Y."/>
            <person name="Chen G.-Z."/>
            <person name="Liu X.-D."/>
            <person name="Liao X.-Y."/>
            <person name="Jiang Y.-T."/>
            <person name="Yu X."/>
            <person name="Hao Y."/>
            <person name="Huang J."/>
            <person name="Zhao X.-W."/>
            <person name="Ke S."/>
            <person name="Chen Y.-Y."/>
            <person name="Wu W.-L."/>
            <person name="Hsu J.-L."/>
            <person name="Lin Y.-F."/>
            <person name="Huang M.-D."/>
            <person name="Li C.-Y."/>
            <person name="Huang L."/>
            <person name="Wang Z.-W."/>
            <person name="Zhao X."/>
            <person name="Zhong W.-Y."/>
            <person name="Peng D.-H."/>
            <person name="Ahmad S."/>
            <person name="Lan S."/>
            <person name="Zhang J.-S."/>
            <person name="Tsai W.-C."/>
            <person name="Van De Peer Y."/>
            <person name="Liu Z.-J."/>
        </authorList>
    </citation>
    <scope>NUCLEOTIDE SEQUENCE</scope>
    <source>
        <strain evidence="4">SCP</strain>
        <tissue evidence="4">Leaves</tissue>
    </source>
</reference>
<feature type="compositionally biased region" description="Polar residues" evidence="3">
    <location>
        <begin position="54"/>
        <end position="86"/>
    </location>
</feature>
<accession>A0AAV9BC34</accession>
<organism evidence="4 5">
    <name type="scientific">Acorus gramineus</name>
    <name type="common">Dwarf sweet flag</name>
    <dbReference type="NCBI Taxonomy" id="55184"/>
    <lineage>
        <taxon>Eukaryota</taxon>
        <taxon>Viridiplantae</taxon>
        <taxon>Streptophyta</taxon>
        <taxon>Embryophyta</taxon>
        <taxon>Tracheophyta</taxon>
        <taxon>Spermatophyta</taxon>
        <taxon>Magnoliopsida</taxon>
        <taxon>Liliopsida</taxon>
        <taxon>Acoraceae</taxon>
        <taxon>Acorus</taxon>
    </lineage>
</organism>
<evidence type="ECO:0000256" key="3">
    <source>
        <dbReference type="SAM" id="MobiDB-lite"/>
    </source>
</evidence>
<dbReference type="InterPro" id="IPR011990">
    <property type="entry name" value="TPR-like_helical_dom_sf"/>
</dbReference>
<feature type="repeat" description="PPR" evidence="2">
    <location>
        <begin position="360"/>
        <end position="394"/>
    </location>
</feature>
<dbReference type="InterPro" id="IPR002885">
    <property type="entry name" value="PPR_rpt"/>
</dbReference>
<keyword evidence="1" id="KW-0677">Repeat</keyword>
<comment type="caution">
    <text evidence="4">The sequence shown here is derived from an EMBL/GenBank/DDBJ whole genome shotgun (WGS) entry which is preliminary data.</text>
</comment>
<evidence type="ECO:0000313" key="4">
    <source>
        <dbReference type="EMBL" id="KAK1273649.1"/>
    </source>
</evidence>